<comment type="caution">
    <text evidence="8">The sequence shown here is derived from an EMBL/GenBank/DDBJ whole genome shotgun (WGS) entry which is preliminary data.</text>
</comment>
<dbReference type="InterPro" id="IPR050188">
    <property type="entry name" value="RluA_PseudoU_synthase"/>
</dbReference>
<accession>A0AAE3VT68</accession>
<keyword evidence="2 6" id="KW-0413">Isomerase</keyword>
<feature type="active site" evidence="4">
    <location>
        <position position="143"/>
    </location>
</feature>
<comment type="catalytic activity">
    <reaction evidence="6">
        <text>a uridine in RNA = a pseudouridine in RNA</text>
        <dbReference type="Rhea" id="RHEA:48348"/>
        <dbReference type="Rhea" id="RHEA-COMP:12068"/>
        <dbReference type="Rhea" id="RHEA-COMP:12069"/>
        <dbReference type="ChEBI" id="CHEBI:65314"/>
        <dbReference type="ChEBI" id="CHEBI:65315"/>
    </reaction>
</comment>
<keyword evidence="5" id="KW-0694">RNA-binding</keyword>
<name>A0AAE3VT68_9HYPH</name>
<reference evidence="8" key="1">
    <citation type="submission" date="2023-07" db="EMBL/GenBank/DDBJ databases">
        <title>Genomic Encyclopedia of Type Strains, Phase IV (KMG-IV): sequencing the most valuable type-strain genomes for metagenomic binning, comparative biology and taxonomic classification.</title>
        <authorList>
            <person name="Goeker M."/>
        </authorList>
    </citation>
    <scope>NUCLEOTIDE SEQUENCE</scope>
    <source>
        <strain evidence="8">DSM 21202</strain>
    </source>
</reference>
<dbReference type="Pfam" id="PF00849">
    <property type="entry name" value="PseudoU_synth_2"/>
    <property type="match status" value="1"/>
</dbReference>
<evidence type="ECO:0000256" key="5">
    <source>
        <dbReference type="PROSITE-ProRule" id="PRU00182"/>
    </source>
</evidence>
<keyword evidence="9" id="KW-1185">Reference proteome</keyword>
<dbReference type="InterPro" id="IPR006145">
    <property type="entry name" value="PsdUridine_synth_RsuA/RluA"/>
</dbReference>
<comment type="function">
    <text evidence="6">Responsible for synthesis of pseudouridine from uracil.</text>
</comment>
<gene>
    <name evidence="8" type="ORF">J2S73_003628</name>
</gene>
<evidence type="ECO:0000256" key="1">
    <source>
        <dbReference type="ARBA" id="ARBA00010876"/>
    </source>
</evidence>
<proteinExistence type="inferred from homology"/>
<feature type="domain" description="Pseudouridine synthase RsuA/RluA-like" evidence="7">
    <location>
        <begin position="100"/>
        <end position="253"/>
    </location>
</feature>
<dbReference type="CDD" id="cd02869">
    <property type="entry name" value="PseudoU_synth_RluA_like"/>
    <property type="match status" value="1"/>
</dbReference>
<dbReference type="RefSeq" id="WP_306887050.1">
    <property type="nucleotide sequence ID" value="NZ_JAUSUL010000004.1"/>
</dbReference>
<comment type="similarity">
    <text evidence="1 6">Belongs to the pseudouridine synthase RluA family.</text>
</comment>
<dbReference type="Gene3D" id="3.30.2350.10">
    <property type="entry name" value="Pseudouridine synthase"/>
    <property type="match status" value="1"/>
</dbReference>
<dbReference type="SUPFAM" id="SSF55174">
    <property type="entry name" value="Alpha-L RNA-binding motif"/>
    <property type="match status" value="1"/>
</dbReference>
<dbReference type="PANTHER" id="PTHR21600">
    <property type="entry name" value="MITOCHONDRIAL RNA PSEUDOURIDINE SYNTHASE"/>
    <property type="match status" value="1"/>
</dbReference>
<dbReference type="PROSITE" id="PS01129">
    <property type="entry name" value="PSI_RLU"/>
    <property type="match status" value="1"/>
</dbReference>
<dbReference type="PANTHER" id="PTHR21600:SF44">
    <property type="entry name" value="RIBOSOMAL LARGE SUBUNIT PSEUDOURIDINE SYNTHASE D"/>
    <property type="match status" value="1"/>
</dbReference>
<dbReference type="Gene3D" id="3.10.290.10">
    <property type="entry name" value="RNA-binding S4 domain"/>
    <property type="match status" value="1"/>
</dbReference>
<dbReference type="GO" id="GO:0000455">
    <property type="term" value="P:enzyme-directed rRNA pseudouridine synthesis"/>
    <property type="evidence" value="ECO:0007669"/>
    <property type="project" value="TreeGrafter"/>
</dbReference>
<dbReference type="NCBIfam" id="TIGR00005">
    <property type="entry name" value="rluA_subfam"/>
    <property type="match status" value="1"/>
</dbReference>
<dbReference type="PROSITE" id="PS50889">
    <property type="entry name" value="S4"/>
    <property type="match status" value="1"/>
</dbReference>
<dbReference type="GO" id="GO:0160140">
    <property type="term" value="F:23S rRNA pseudouridine(1911/1915/1917) synthase activity"/>
    <property type="evidence" value="ECO:0007669"/>
    <property type="project" value="UniProtKB-EC"/>
</dbReference>
<dbReference type="InterPro" id="IPR036986">
    <property type="entry name" value="S4_RNA-bd_sf"/>
</dbReference>
<evidence type="ECO:0000313" key="9">
    <source>
        <dbReference type="Proteomes" id="UP001229244"/>
    </source>
</evidence>
<dbReference type="CDD" id="cd00165">
    <property type="entry name" value="S4"/>
    <property type="match status" value="1"/>
</dbReference>
<comment type="catalytic activity">
    <reaction evidence="3">
        <text>uridine(1911/1915/1917) in 23S rRNA = pseudouridine(1911/1915/1917) in 23S rRNA</text>
        <dbReference type="Rhea" id="RHEA:42524"/>
        <dbReference type="Rhea" id="RHEA-COMP:10097"/>
        <dbReference type="Rhea" id="RHEA-COMP:10098"/>
        <dbReference type="ChEBI" id="CHEBI:65314"/>
        <dbReference type="ChEBI" id="CHEBI:65315"/>
        <dbReference type="EC" id="5.4.99.23"/>
    </reaction>
</comment>
<evidence type="ECO:0000256" key="6">
    <source>
        <dbReference type="RuleBase" id="RU362028"/>
    </source>
</evidence>
<evidence type="ECO:0000256" key="2">
    <source>
        <dbReference type="ARBA" id="ARBA00023235"/>
    </source>
</evidence>
<evidence type="ECO:0000256" key="4">
    <source>
        <dbReference type="PIRSR" id="PIRSR606225-1"/>
    </source>
</evidence>
<dbReference type="SUPFAM" id="SSF55120">
    <property type="entry name" value="Pseudouridine synthase"/>
    <property type="match status" value="1"/>
</dbReference>
<dbReference type="GO" id="GO:0003723">
    <property type="term" value="F:RNA binding"/>
    <property type="evidence" value="ECO:0007669"/>
    <property type="project" value="UniProtKB-KW"/>
</dbReference>
<dbReference type="AlphaFoldDB" id="A0AAE3VT68"/>
<sequence>MVSIETKTVEGDEDGMRLDRWFKTHYPGLGFGQLQKLLRTGQVRVDGGRVKTSTRLERGQAVRVPPAATGAPSAPPTISAAKGEGRAALEPFVLHEDREVLALNKPAGLAVQGGPGLTRHVDGLLEAWRDQKGQKSRLVHRLDRDTSGVLLVAKTRKAATSLASAFRARSTRKLYWALVKGVPKPREGRISTWLAKEGPREAERMVVARHGDPDAVHAVSHYAVVEQAGQNVAWLVMRPVTGRTHQLRVHAAHMGHPIVGDPKYFDIENWDLPGGIQNKLHLHAHRLVIPHPAGGILDVSAPLSAHMQQSWNLFGFDPERALQVEDEAAVLLDTKAG</sequence>
<evidence type="ECO:0000259" key="7">
    <source>
        <dbReference type="Pfam" id="PF00849"/>
    </source>
</evidence>
<dbReference type="InterPro" id="IPR020103">
    <property type="entry name" value="PsdUridine_synth_cat_dom_sf"/>
</dbReference>
<evidence type="ECO:0000313" key="8">
    <source>
        <dbReference type="EMBL" id="MDQ0317151.1"/>
    </source>
</evidence>
<dbReference type="EMBL" id="JAUSUL010000004">
    <property type="protein sequence ID" value="MDQ0317151.1"/>
    <property type="molecule type" value="Genomic_DNA"/>
</dbReference>
<dbReference type="EC" id="5.4.99.-" evidence="6"/>
<dbReference type="InterPro" id="IPR006225">
    <property type="entry name" value="PsdUridine_synth_RluC/D"/>
</dbReference>
<dbReference type="Proteomes" id="UP001229244">
    <property type="component" value="Unassembled WGS sequence"/>
</dbReference>
<dbReference type="InterPro" id="IPR006224">
    <property type="entry name" value="PsdUridine_synth_RluA-like_CS"/>
</dbReference>
<evidence type="ECO:0000256" key="3">
    <source>
        <dbReference type="ARBA" id="ARBA00036882"/>
    </source>
</evidence>
<organism evidence="8 9">
    <name type="scientific">Amorphus orientalis</name>
    <dbReference type="NCBI Taxonomy" id="649198"/>
    <lineage>
        <taxon>Bacteria</taxon>
        <taxon>Pseudomonadati</taxon>
        <taxon>Pseudomonadota</taxon>
        <taxon>Alphaproteobacteria</taxon>
        <taxon>Hyphomicrobiales</taxon>
        <taxon>Amorphaceae</taxon>
        <taxon>Amorphus</taxon>
    </lineage>
</organism>
<protein>
    <recommendedName>
        <fullName evidence="6">Pseudouridine synthase</fullName>
        <ecNumber evidence="6">5.4.99.-</ecNumber>
    </recommendedName>
</protein>